<feature type="region of interest" description="Disordered" evidence="1">
    <location>
        <begin position="238"/>
        <end position="266"/>
    </location>
</feature>
<dbReference type="AlphaFoldDB" id="A0A9P6MYJ7"/>
<accession>A0A9P6MYJ7</accession>
<dbReference type="InterPro" id="IPR040397">
    <property type="entry name" value="SWAP"/>
</dbReference>
<name>A0A9P6MYJ7_9FUNG</name>
<evidence type="ECO:0000313" key="2">
    <source>
        <dbReference type="EMBL" id="KAG0017116.1"/>
    </source>
</evidence>
<feature type="region of interest" description="Disordered" evidence="1">
    <location>
        <begin position="308"/>
        <end position="347"/>
    </location>
</feature>
<dbReference type="PANTHER" id="PTHR13161:SF4">
    <property type="entry name" value="CLK4-ASSOCIATING SERINE_ARGININE RICH PROTEIN"/>
    <property type="match status" value="1"/>
</dbReference>
<gene>
    <name evidence="2" type="ORF">BGZ80_008601</name>
</gene>
<evidence type="ECO:0000313" key="3">
    <source>
        <dbReference type="Proteomes" id="UP000703661"/>
    </source>
</evidence>
<evidence type="ECO:0008006" key="4">
    <source>
        <dbReference type="Google" id="ProtNLM"/>
    </source>
</evidence>
<dbReference type="Proteomes" id="UP000703661">
    <property type="component" value="Unassembled WGS sequence"/>
</dbReference>
<organism evidence="2 3">
    <name type="scientific">Entomortierella chlamydospora</name>
    <dbReference type="NCBI Taxonomy" id="101097"/>
    <lineage>
        <taxon>Eukaryota</taxon>
        <taxon>Fungi</taxon>
        <taxon>Fungi incertae sedis</taxon>
        <taxon>Mucoromycota</taxon>
        <taxon>Mortierellomycotina</taxon>
        <taxon>Mortierellomycetes</taxon>
        <taxon>Mortierellales</taxon>
        <taxon>Mortierellaceae</taxon>
        <taxon>Entomortierella</taxon>
    </lineage>
</organism>
<sequence>MWKTVAKEEKRVKDLLENTKRRAQRRRAYYDSRLGDPMQLLRVSGSAVRLASTTVDSGLRVDRDEDGIGNELRFQRWHDLVDKARLQISEEQCLVENEEEWNDLVARHQALLRKVPEKKPDTSDLSAGRFAFNYGTGASEEKDIGRPVDQEVTALALEDENILERLDDLTFHERDSLDALGIEFHIQDYYRLLRLAKQEHDARVLQLKVNAVVGERTTGKKPLKSSEIEVMLGTTIQNKAEGRRKQTRRYGRPGRSPSPVYHSSESPNIENIEYIMEFQGDLENEPTESWDPQESLHLSNGMESIITTNNSHSASLGSTRRPHSSGADRKANTPLASSGSASIPSPVKMSLAEKLKQRMRQGLDMSIWPYKTTKN</sequence>
<reference evidence="2" key="1">
    <citation type="journal article" date="2020" name="Fungal Divers.">
        <title>Resolving the Mortierellaceae phylogeny through synthesis of multi-gene phylogenetics and phylogenomics.</title>
        <authorList>
            <person name="Vandepol N."/>
            <person name="Liber J."/>
            <person name="Desiro A."/>
            <person name="Na H."/>
            <person name="Kennedy M."/>
            <person name="Barry K."/>
            <person name="Grigoriev I.V."/>
            <person name="Miller A.N."/>
            <person name="O'Donnell K."/>
            <person name="Stajich J.E."/>
            <person name="Bonito G."/>
        </authorList>
    </citation>
    <scope>NUCLEOTIDE SEQUENCE</scope>
    <source>
        <strain evidence="2">NRRL 2769</strain>
    </source>
</reference>
<comment type="caution">
    <text evidence="2">The sequence shown here is derived from an EMBL/GenBank/DDBJ whole genome shotgun (WGS) entry which is preliminary data.</text>
</comment>
<feature type="compositionally biased region" description="Polar residues" evidence="1">
    <location>
        <begin position="334"/>
        <end position="343"/>
    </location>
</feature>
<evidence type="ECO:0000256" key="1">
    <source>
        <dbReference type="SAM" id="MobiDB-lite"/>
    </source>
</evidence>
<protein>
    <recommendedName>
        <fullName evidence="4">Suppressor of white apricot N-terminal domain-containing protein</fullName>
    </recommendedName>
</protein>
<proteinExistence type="predicted"/>
<keyword evidence="3" id="KW-1185">Reference proteome</keyword>
<dbReference type="PANTHER" id="PTHR13161">
    <property type="entry name" value="SPLICING FACTOR SUPPRESSOR OF WHITE APRICOT"/>
    <property type="match status" value="1"/>
</dbReference>
<dbReference type="EMBL" id="JAAAID010000471">
    <property type="protein sequence ID" value="KAG0017116.1"/>
    <property type="molecule type" value="Genomic_DNA"/>
</dbReference>
<feature type="compositionally biased region" description="Polar residues" evidence="1">
    <location>
        <begin position="308"/>
        <end position="318"/>
    </location>
</feature>